<dbReference type="Gene3D" id="2.180.10.10">
    <property type="entry name" value="RHS repeat-associated core"/>
    <property type="match status" value="1"/>
</dbReference>
<evidence type="ECO:0000259" key="2">
    <source>
        <dbReference type="Pfam" id="PF15533"/>
    </source>
</evidence>
<evidence type="ECO:0000313" key="5">
    <source>
        <dbReference type="Proteomes" id="UP001164653"/>
    </source>
</evidence>
<dbReference type="InterPro" id="IPR029110">
    <property type="entry name" value="Ntox33"/>
</dbReference>
<gene>
    <name evidence="4" type="ORF">ON006_10925</name>
</gene>
<dbReference type="RefSeq" id="WP_244819815.1">
    <property type="nucleotide sequence ID" value="NZ_CP112998.1"/>
</dbReference>
<feature type="compositionally biased region" description="Basic and acidic residues" evidence="1">
    <location>
        <begin position="1031"/>
        <end position="1048"/>
    </location>
</feature>
<protein>
    <submittedName>
        <fullName evidence="4">DUF6443 domain-containing protein</fullName>
    </submittedName>
</protein>
<dbReference type="InterPro" id="IPR050708">
    <property type="entry name" value="T6SS_VgrG/RHS"/>
</dbReference>
<dbReference type="Proteomes" id="UP001164653">
    <property type="component" value="Chromosome"/>
</dbReference>
<accession>A0A9E8SRQ3</accession>
<keyword evidence="5" id="KW-1185">Reference proteome</keyword>
<evidence type="ECO:0000256" key="1">
    <source>
        <dbReference type="SAM" id="MobiDB-lite"/>
    </source>
</evidence>
<dbReference type="AlphaFoldDB" id="A0A9E8SRQ3"/>
<feature type="domain" description="Bacterial toxin 33" evidence="2">
    <location>
        <begin position="1004"/>
        <end position="1062"/>
    </location>
</feature>
<sequence length="1062" mass="117545">MFVALNLNAQTESKNYILSRHYKQTGADPNDVSKVNIQVQYIDGLGRPLQNVAVGQSPTGADLVEPIEFDAFGRQVKHYLPYAAPGNGAFQPAAPAAHAGFYAANVPNLEPTDLARAYREKLFEPSALNRPLSERAPGNKSAFSNISYGANMAGEVKRYDYVTNANILLTVSSQGEYAAGKLYRVQAIDENGKTTIEFTDLQGRLVCRKVAASANEILATYYVYDDYGQLRAVLQPQYQDNDTTADYAFLYEYDNRGRVVVKKIAGADLVNLVYDNFDRQVLSQDAAQLARGVWGFTKYDALNRAILTGEIASASSRATWQASINASQVHHEDKAAGGIGYSLANTLPNIAEANVLVVNYYDDYSFPKPANLGYVNTYSVNALNSAKGLQTGSRTRMLAGANQWLTSATYYDAEYRPVQTVRELHDLGAGAIERVSMQYKYDLAPVVAQEKTEQVIATGTNVHLKTYDYDHADRLLSIKEKVVNGSKSREAVTLAQRYNALGQLQHKWFHSEDGINFRRRTTYTHNIRGWLTQGQTFYKTKENEPDSSFYNFALSYANGNNYTNGNISQMQWSGKAENSFTKGLAFTYDGANRLLGSTGLNNYAETEGGISYDKNGNIKTLIRSGVVLDNLSYAYVGNRLSAVTDGSGSNLGVKNGVSNYGYDGNGNMTGDGNRGAVLTYNYLNLPKTVTIGGKTLTYDYDAAGTKHKYVADTLTAKYAGGFEYDQSNVFKRLATSDGQAVFRKDTIRFDYFLKDHLGNVRVVFDERGRILQRTDYYPFGLEIDRNAPLQMPSARNNVNRLLYNGKELQVGSGLVDYGARMYMSEIGRWGVVDPMAEFYQSLSPYNYTENDPVTNIDPDGMMSFTVNGSDDEILKRGTRFGSMDKRVIGDCPSCPKDKAYDIYRDSKELFTYDGKTASVYNSKGEMAERAARPSEATTIGLPLWYSLGTFAENAPQVGLNVLKVGVTIPLMTLAFVLSPTPAGENSTVDQYVLNSHQGARNWRDDKLLSPGEIKQLEKKGWSHHDKKGRGGQRDLYKDKQGNVYEKPKGGNGPGELIDYDLN</sequence>
<evidence type="ECO:0000259" key="3">
    <source>
        <dbReference type="Pfam" id="PF20041"/>
    </source>
</evidence>
<feature type="region of interest" description="Disordered" evidence="1">
    <location>
        <begin position="1016"/>
        <end position="1062"/>
    </location>
</feature>
<feature type="domain" description="DUF6443" evidence="3">
    <location>
        <begin position="26"/>
        <end position="142"/>
    </location>
</feature>
<dbReference type="PANTHER" id="PTHR32305">
    <property type="match status" value="1"/>
</dbReference>
<dbReference type="KEGG" id="dpf:ON006_10925"/>
<proteinExistence type="predicted"/>
<dbReference type="PANTHER" id="PTHR32305:SF15">
    <property type="entry name" value="PROTEIN RHSA-RELATED"/>
    <property type="match status" value="1"/>
</dbReference>
<dbReference type="Pfam" id="PF20041">
    <property type="entry name" value="DUF6443"/>
    <property type="match status" value="1"/>
</dbReference>
<dbReference type="InterPro" id="IPR045619">
    <property type="entry name" value="DUF6443"/>
</dbReference>
<dbReference type="InterPro" id="IPR022385">
    <property type="entry name" value="Rhs_assc_core"/>
</dbReference>
<dbReference type="Pfam" id="PF15533">
    <property type="entry name" value="Ntox33"/>
    <property type="match status" value="1"/>
</dbReference>
<dbReference type="NCBIfam" id="TIGR03696">
    <property type="entry name" value="Rhs_assc_core"/>
    <property type="match status" value="1"/>
</dbReference>
<evidence type="ECO:0000313" key="4">
    <source>
        <dbReference type="EMBL" id="WAC14447.1"/>
    </source>
</evidence>
<name>A0A9E8SRQ3_9BACT</name>
<reference evidence="4" key="1">
    <citation type="submission" date="2022-11" db="EMBL/GenBank/DDBJ databases">
        <title>Dyadobacter pollutisoli sp. nov., isolated from plastic dumped soil.</title>
        <authorList>
            <person name="Kim J.M."/>
            <person name="Kim K.R."/>
            <person name="Lee J.K."/>
            <person name="Hao L."/>
            <person name="Jeon C.O."/>
        </authorList>
    </citation>
    <scope>NUCLEOTIDE SEQUENCE</scope>
    <source>
        <strain evidence="4">U1</strain>
    </source>
</reference>
<dbReference type="EMBL" id="CP112998">
    <property type="protein sequence ID" value="WAC14447.1"/>
    <property type="molecule type" value="Genomic_DNA"/>
</dbReference>
<organism evidence="4 5">
    <name type="scientific">Dyadobacter pollutisoli</name>
    <dbReference type="NCBI Taxonomy" id="2910158"/>
    <lineage>
        <taxon>Bacteria</taxon>
        <taxon>Pseudomonadati</taxon>
        <taxon>Bacteroidota</taxon>
        <taxon>Cytophagia</taxon>
        <taxon>Cytophagales</taxon>
        <taxon>Spirosomataceae</taxon>
        <taxon>Dyadobacter</taxon>
    </lineage>
</organism>